<keyword evidence="1" id="KW-1133">Transmembrane helix</keyword>
<keyword evidence="3" id="KW-1185">Reference proteome</keyword>
<accession>A0A0U1QSC0</accession>
<evidence type="ECO:0000313" key="3">
    <source>
        <dbReference type="Proteomes" id="UP000035553"/>
    </source>
</evidence>
<feature type="transmembrane region" description="Helical" evidence="1">
    <location>
        <begin position="83"/>
        <end position="102"/>
    </location>
</feature>
<keyword evidence="1" id="KW-0812">Transmembrane</keyword>
<reference evidence="2 3" key="1">
    <citation type="journal article" date="2011" name="J. Bacteriol.">
        <title>Draft genome sequence of Sporolactobacillus inulinus strain CASD, an efficient D-lactic acid-producing bacterium with high-concentration lactate tolerance capability.</title>
        <authorList>
            <person name="Yu B."/>
            <person name="Su F."/>
            <person name="Wang L."/>
            <person name="Xu K."/>
            <person name="Zhao B."/>
            <person name="Xu P."/>
        </authorList>
    </citation>
    <scope>NUCLEOTIDE SEQUENCE [LARGE SCALE GENOMIC DNA]</scope>
    <source>
        <strain evidence="2 3">CASD</strain>
    </source>
</reference>
<dbReference type="OrthoDB" id="9814474at2"/>
<gene>
    <name evidence="2" type="ORF">SINU_02015</name>
</gene>
<feature type="transmembrane region" description="Helical" evidence="1">
    <location>
        <begin position="170"/>
        <end position="201"/>
    </location>
</feature>
<evidence type="ECO:0008006" key="4">
    <source>
        <dbReference type="Google" id="ProtNLM"/>
    </source>
</evidence>
<evidence type="ECO:0000256" key="1">
    <source>
        <dbReference type="SAM" id="Phobius"/>
    </source>
</evidence>
<dbReference type="Pfam" id="PF19700">
    <property type="entry name" value="DUF6198"/>
    <property type="match status" value="1"/>
</dbReference>
<dbReference type="PANTHER" id="PTHR40078">
    <property type="entry name" value="INTEGRAL MEMBRANE PROTEIN-RELATED"/>
    <property type="match status" value="1"/>
</dbReference>
<dbReference type="InterPro" id="IPR038750">
    <property type="entry name" value="YczE/YyaS-like"/>
</dbReference>
<dbReference type="EMBL" id="AFVQ02000027">
    <property type="protein sequence ID" value="KLI03586.1"/>
    <property type="molecule type" value="Genomic_DNA"/>
</dbReference>
<proteinExistence type="predicted"/>
<dbReference type="PANTHER" id="PTHR40078:SF1">
    <property type="entry name" value="INTEGRAL MEMBRANE PROTEIN"/>
    <property type="match status" value="1"/>
</dbReference>
<protein>
    <recommendedName>
        <fullName evidence="4">Integral membrane protein</fullName>
    </recommendedName>
</protein>
<dbReference type="RefSeq" id="WP_010026663.1">
    <property type="nucleotide sequence ID" value="NZ_AFVQ02000027.1"/>
</dbReference>
<name>A0A0U1QSC0_9BACL</name>
<keyword evidence="1" id="KW-0472">Membrane</keyword>
<organism evidence="2 3">
    <name type="scientific">Sporolactobacillus inulinus CASD</name>
    <dbReference type="NCBI Taxonomy" id="1069536"/>
    <lineage>
        <taxon>Bacteria</taxon>
        <taxon>Bacillati</taxon>
        <taxon>Bacillota</taxon>
        <taxon>Bacilli</taxon>
        <taxon>Bacillales</taxon>
        <taxon>Sporolactobacillaceae</taxon>
        <taxon>Sporolactobacillus</taxon>
    </lineage>
</organism>
<evidence type="ECO:0000313" key="2">
    <source>
        <dbReference type="EMBL" id="KLI03586.1"/>
    </source>
</evidence>
<feature type="transmembrane region" description="Helical" evidence="1">
    <location>
        <begin position="114"/>
        <end position="137"/>
    </location>
</feature>
<sequence length="305" mass="34012">MIEEETHPHQFFERIIRSLVSLVGVAILALGATLCKVGNVGLDPFTAINLGISDKLHLSLGVYQLLANIVIIIFVLLLDRKKIGIGTVFNMVLAGFLIDWFSTLYSTMFHYQPTLLTSIINGILGLLVFTLGTSLYMTADLGVAPYDALAPIASTRLNIRYLYCRIVQDIAFMIGALIMGGPIGLATIIISFFAGPLITFWDQHVSEKMVNQLVDFSKEPSGKKIGHGIDVAGKSTYNLVKGSYIHTVEIQKKLSHFSDQELEQKTRQVRQTATQARRVLRTSFAQLLLLKKEQNRRKKSEDRQD</sequence>
<comment type="caution">
    <text evidence="2">The sequence shown here is derived from an EMBL/GenBank/DDBJ whole genome shotgun (WGS) entry which is preliminary data.</text>
</comment>
<dbReference type="AlphaFoldDB" id="A0A0U1QSC0"/>
<feature type="transmembrane region" description="Helical" evidence="1">
    <location>
        <begin position="56"/>
        <end position="77"/>
    </location>
</feature>
<feature type="transmembrane region" description="Helical" evidence="1">
    <location>
        <begin position="15"/>
        <end position="35"/>
    </location>
</feature>
<dbReference type="Proteomes" id="UP000035553">
    <property type="component" value="Unassembled WGS sequence"/>
</dbReference>